<dbReference type="SMART" id="SM00409">
    <property type="entry name" value="IG"/>
    <property type="match status" value="2"/>
</dbReference>
<dbReference type="Proteomes" id="UP001177670">
    <property type="component" value="Unassembled WGS sequence"/>
</dbReference>
<evidence type="ECO:0000256" key="3">
    <source>
        <dbReference type="ARBA" id="ARBA00023319"/>
    </source>
</evidence>
<keyword evidence="2" id="KW-1015">Disulfide bond</keyword>
<dbReference type="SUPFAM" id="SSF48726">
    <property type="entry name" value="Immunoglobulin"/>
    <property type="match status" value="2"/>
</dbReference>
<protein>
    <recommendedName>
        <fullName evidence="4">Ig-like domain-containing protein</fullName>
    </recommendedName>
</protein>
<proteinExistence type="predicted"/>
<dbReference type="PANTHER" id="PTHR12231">
    <property type="entry name" value="CTX-RELATED TYPE I TRANSMEMBRANE PROTEIN"/>
    <property type="match status" value="1"/>
</dbReference>
<dbReference type="InterPro" id="IPR007110">
    <property type="entry name" value="Ig-like_dom"/>
</dbReference>
<evidence type="ECO:0000256" key="1">
    <source>
        <dbReference type="ARBA" id="ARBA00022737"/>
    </source>
</evidence>
<dbReference type="InterPro" id="IPR013783">
    <property type="entry name" value="Ig-like_fold"/>
</dbReference>
<dbReference type="InterPro" id="IPR036179">
    <property type="entry name" value="Ig-like_dom_sf"/>
</dbReference>
<sequence>MRKEETNNRVAWLRVDTQTILTIANHVITKNHRIGVTHTERKTWHLHIRDVSESDRGAYMCQINTDPMKSQTGYLDVVVPPDILDYMTSTDMIVREGSNVTLRCAAKGSPAPNITWRREDGDTILLGNGEDGKRRVIKNKTATLYDVFLRLKKSHRGRWLKEEKKKRVRNKFLGIISLTRSDLSVCSFVSFFPLAGERVRVDIIKRYLKHYGRQT</sequence>
<keyword evidence="6" id="KW-1185">Reference proteome</keyword>
<evidence type="ECO:0000259" key="4">
    <source>
        <dbReference type="PROSITE" id="PS50835"/>
    </source>
</evidence>
<dbReference type="EMBL" id="JAHYIQ010000011">
    <property type="protein sequence ID" value="KAK1128103.1"/>
    <property type="molecule type" value="Genomic_DNA"/>
</dbReference>
<organism evidence="5 6">
    <name type="scientific">Melipona bicolor</name>
    <dbReference type="NCBI Taxonomy" id="60889"/>
    <lineage>
        <taxon>Eukaryota</taxon>
        <taxon>Metazoa</taxon>
        <taxon>Ecdysozoa</taxon>
        <taxon>Arthropoda</taxon>
        <taxon>Hexapoda</taxon>
        <taxon>Insecta</taxon>
        <taxon>Pterygota</taxon>
        <taxon>Neoptera</taxon>
        <taxon>Endopterygota</taxon>
        <taxon>Hymenoptera</taxon>
        <taxon>Apocrita</taxon>
        <taxon>Aculeata</taxon>
        <taxon>Apoidea</taxon>
        <taxon>Anthophila</taxon>
        <taxon>Apidae</taxon>
        <taxon>Melipona</taxon>
    </lineage>
</organism>
<keyword evidence="3" id="KW-0393">Immunoglobulin domain</keyword>
<dbReference type="InterPro" id="IPR051170">
    <property type="entry name" value="Neural/epithelial_adhesion"/>
</dbReference>
<dbReference type="Gene3D" id="2.60.40.10">
    <property type="entry name" value="Immunoglobulins"/>
    <property type="match status" value="2"/>
</dbReference>
<evidence type="ECO:0000313" key="6">
    <source>
        <dbReference type="Proteomes" id="UP001177670"/>
    </source>
</evidence>
<dbReference type="AlphaFoldDB" id="A0AA40FZB1"/>
<dbReference type="InterPro" id="IPR003599">
    <property type="entry name" value="Ig_sub"/>
</dbReference>
<dbReference type="GO" id="GO:0043005">
    <property type="term" value="C:neuron projection"/>
    <property type="evidence" value="ECO:0007669"/>
    <property type="project" value="TreeGrafter"/>
</dbReference>
<keyword evidence="1" id="KW-0677">Repeat</keyword>
<dbReference type="PANTHER" id="PTHR12231:SF272">
    <property type="entry name" value="DPR-INTERACTING PROTEIN THETA"/>
    <property type="match status" value="1"/>
</dbReference>
<evidence type="ECO:0000313" key="5">
    <source>
        <dbReference type="EMBL" id="KAK1128103.1"/>
    </source>
</evidence>
<reference evidence="5" key="1">
    <citation type="submission" date="2021-10" db="EMBL/GenBank/DDBJ databases">
        <title>Melipona bicolor Genome sequencing and assembly.</title>
        <authorList>
            <person name="Araujo N.S."/>
            <person name="Arias M.C."/>
        </authorList>
    </citation>
    <scope>NUCLEOTIDE SEQUENCE</scope>
    <source>
        <strain evidence="5">USP_2M_L1-L4_2017</strain>
        <tissue evidence="5">Whole body</tissue>
    </source>
</reference>
<dbReference type="PROSITE" id="PS50835">
    <property type="entry name" value="IG_LIKE"/>
    <property type="match status" value="1"/>
</dbReference>
<comment type="caution">
    <text evidence="5">The sequence shown here is derived from an EMBL/GenBank/DDBJ whole genome shotgun (WGS) entry which is preliminary data.</text>
</comment>
<feature type="domain" description="Ig-like" evidence="4">
    <location>
        <begin position="81"/>
        <end position="119"/>
    </location>
</feature>
<accession>A0AA40FZB1</accession>
<evidence type="ECO:0000256" key="2">
    <source>
        <dbReference type="ARBA" id="ARBA00023157"/>
    </source>
</evidence>
<name>A0AA40FZB1_9HYME</name>
<gene>
    <name evidence="5" type="ORF">K0M31_003588</name>
</gene>
<dbReference type="Pfam" id="PF13927">
    <property type="entry name" value="Ig_3"/>
    <property type="match status" value="1"/>
</dbReference>